<accession>A0ABR4F9P6</accession>
<evidence type="ECO:0000313" key="3">
    <source>
        <dbReference type="Proteomes" id="UP001600888"/>
    </source>
</evidence>
<feature type="region of interest" description="Disordered" evidence="1">
    <location>
        <begin position="83"/>
        <end position="113"/>
    </location>
</feature>
<protein>
    <submittedName>
        <fullName evidence="2">Uncharacterized protein</fullName>
    </submittedName>
</protein>
<gene>
    <name evidence="2" type="ORF">FJTKL_12813</name>
</gene>
<proteinExistence type="predicted"/>
<comment type="caution">
    <text evidence="2">The sequence shown here is derived from an EMBL/GenBank/DDBJ whole genome shotgun (WGS) entry which is preliminary data.</text>
</comment>
<evidence type="ECO:0000313" key="2">
    <source>
        <dbReference type="EMBL" id="KAL2291408.1"/>
    </source>
</evidence>
<sequence>MDKATAIGLGSGSLAVAVLGRIGYDITKDAQTLAKERDEHTIDDMTALARQNIKNGRAKHEADENKKTETWKAERMRLLEYEKQRHEKQQKQQRQMKLKKEKEAQQRQQLLSEQQIKIQQELRRRVENLV</sequence>
<dbReference type="EMBL" id="JBAWTH010000006">
    <property type="protein sequence ID" value="KAL2291408.1"/>
    <property type="molecule type" value="Genomic_DNA"/>
</dbReference>
<dbReference type="Proteomes" id="UP001600888">
    <property type="component" value="Unassembled WGS sequence"/>
</dbReference>
<name>A0ABR4F9P6_9PEZI</name>
<organism evidence="2 3">
    <name type="scientific">Diaporthe vaccinii</name>
    <dbReference type="NCBI Taxonomy" id="105482"/>
    <lineage>
        <taxon>Eukaryota</taxon>
        <taxon>Fungi</taxon>
        <taxon>Dikarya</taxon>
        <taxon>Ascomycota</taxon>
        <taxon>Pezizomycotina</taxon>
        <taxon>Sordariomycetes</taxon>
        <taxon>Sordariomycetidae</taxon>
        <taxon>Diaporthales</taxon>
        <taxon>Diaporthaceae</taxon>
        <taxon>Diaporthe</taxon>
        <taxon>Diaporthe eres species complex</taxon>
    </lineage>
</organism>
<keyword evidence="3" id="KW-1185">Reference proteome</keyword>
<evidence type="ECO:0000256" key="1">
    <source>
        <dbReference type="SAM" id="MobiDB-lite"/>
    </source>
</evidence>
<reference evidence="2 3" key="1">
    <citation type="submission" date="2024-03" db="EMBL/GenBank/DDBJ databases">
        <title>A high-quality draft genome sequence of Diaporthe vaccinii, a causative agent of upright dieback and viscid rot disease in cranberry plants.</title>
        <authorList>
            <person name="Sarrasin M."/>
            <person name="Lang B.F."/>
            <person name="Burger G."/>
        </authorList>
    </citation>
    <scope>NUCLEOTIDE SEQUENCE [LARGE SCALE GENOMIC DNA]</scope>
    <source>
        <strain evidence="2 3">IS7</strain>
    </source>
</reference>